<reference evidence="2" key="1">
    <citation type="submission" date="2016-10" db="EMBL/GenBank/DDBJ databases">
        <authorList>
            <person name="Varghese N."/>
            <person name="Submissions S."/>
        </authorList>
    </citation>
    <scope>NUCLEOTIDE SEQUENCE [LARGE SCALE GENOMIC DNA]</scope>
    <source>
        <strain evidence="2">IBRC-M 10403</strain>
    </source>
</reference>
<evidence type="ECO:0000313" key="1">
    <source>
        <dbReference type="EMBL" id="SDD90271.1"/>
    </source>
</evidence>
<keyword evidence="2" id="KW-1185">Reference proteome</keyword>
<name>A0A1G6YJ13_9PSEU</name>
<sequence length="85" mass="9593">MPAGAGDRDRRRADRRWLVDHHRQRPVGGELAQQRPRCGFAVGQWPVVRPVAGRVQAHGVVFALADIQAEKYPETPGYLRRGGRR</sequence>
<organism evidence="1 2">
    <name type="scientific">Actinokineospora iranica</name>
    <dbReference type="NCBI Taxonomy" id="1271860"/>
    <lineage>
        <taxon>Bacteria</taxon>
        <taxon>Bacillati</taxon>
        <taxon>Actinomycetota</taxon>
        <taxon>Actinomycetes</taxon>
        <taxon>Pseudonocardiales</taxon>
        <taxon>Pseudonocardiaceae</taxon>
        <taxon>Actinokineospora</taxon>
    </lineage>
</organism>
<gene>
    <name evidence="1" type="ORF">SAMN05216174_1223</name>
</gene>
<accession>A0A1G6YJ13</accession>
<dbReference type="EMBL" id="FMZZ01000022">
    <property type="protein sequence ID" value="SDD90271.1"/>
    <property type="molecule type" value="Genomic_DNA"/>
</dbReference>
<dbReference type="AlphaFoldDB" id="A0A1G6YJ13"/>
<protein>
    <submittedName>
        <fullName evidence="1">Uncharacterized protein</fullName>
    </submittedName>
</protein>
<dbReference type="Proteomes" id="UP000199501">
    <property type="component" value="Unassembled WGS sequence"/>
</dbReference>
<evidence type="ECO:0000313" key="2">
    <source>
        <dbReference type="Proteomes" id="UP000199501"/>
    </source>
</evidence>
<proteinExistence type="predicted"/>